<dbReference type="AlphaFoldDB" id="A0A5C6FQ63"/>
<dbReference type="GO" id="GO:0004252">
    <property type="term" value="F:serine-type endopeptidase activity"/>
    <property type="evidence" value="ECO:0007669"/>
    <property type="project" value="InterPro"/>
</dbReference>
<dbReference type="InterPro" id="IPR000209">
    <property type="entry name" value="Peptidase_S8/S53_dom"/>
</dbReference>
<evidence type="ECO:0000256" key="4">
    <source>
        <dbReference type="ARBA" id="ARBA00022825"/>
    </source>
</evidence>
<organism evidence="7 8">
    <name type="scientific">Crateriforma conspicua</name>
    <dbReference type="NCBI Taxonomy" id="2527996"/>
    <lineage>
        <taxon>Bacteria</taxon>
        <taxon>Pseudomonadati</taxon>
        <taxon>Planctomycetota</taxon>
        <taxon>Planctomycetia</taxon>
        <taxon>Planctomycetales</taxon>
        <taxon>Planctomycetaceae</taxon>
        <taxon>Crateriforma</taxon>
    </lineage>
</organism>
<name>A0A5C6FQ63_9PLAN</name>
<dbReference type="GO" id="GO:0006508">
    <property type="term" value="P:proteolysis"/>
    <property type="evidence" value="ECO:0007669"/>
    <property type="project" value="UniProtKB-KW"/>
</dbReference>
<proteinExistence type="inferred from homology"/>
<dbReference type="InterPro" id="IPR050131">
    <property type="entry name" value="Peptidase_S8_subtilisin-like"/>
</dbReference>
<evidence type="ECO:0000313" key="7">
    <source>
        <dbReference type="EMBL" id="TWU64541.1"/>
    </source>
</evidence>
<dbReference type="Proteomes" id="UP000316476">
    <property type="component" value="Unassembled WGS sequence"/>
</dbReference>
<dbReference type="SUPFAM" id="SSF52743">
    <property type="entry name" value="Subtilisin-like"/>
    <property type="match status" value="1"/>
</dbReference>
<dbReference type="OrthoDB" id="9759014at2"/>
<keyword evidence="3" id="KW-0378">Hydrolase</keyword>
<evidence type="ECO:0000256" key="5">
    <source>
        <dbReference type="SAM" id="MobiDB-lite"/>
    </source>
</evidence>
<evidence type="ECO:0000313" key="8">
    <source>
        <dbReference type="Proteomes" id="UP000316476"/>
    </source>
</evidence>
<dbReference type="InterPro" id="IPR015500">
    <property type="entry name" value="Peptidase_S8_subtilisin-rel"/>
</dbReference>
<keyword evidence="4" id="KW-0720">Serine protease</keyword>
<evidence type="ECO:0000256" key="1">
    <source>
        <dbReference type="ARBA" id="ARBA00011073"/>
    </source>
</evidence>
<feature type="region of interest" description="Disordered" evidence="5">
    <location>
        <begin position="10"/>
        <end position="41"/>
    </location>
</feature>
<comment type="similarity">
    <text evidence="1">Belongs to the peptidase S8 family.</text>
</comment>
<sequence length="831" mass="93260">MAEFRHFFLQNTRSQHTYTSTQSGGSQKNSPPRPERKTHAEKLLTDLERAEKKAKARQLKEPSREGLQFIPMVFDESLDFDLEQQQLENTSTGARIVSAKERNGRKEYLVAIPDSEVSKFADKFRDYRDKDTPIKGTPRNEKFASSITNIDAAELEDYWTGASETLPEKDTTLWWEVWLDTDDANVDVAKWFREAAKKQKLLLSKHQVKFPDRLVILGYASFEQWRSFPGLLTHLAELREANIVAGEFTSLPPAGQAEFVNAMLDRTSFADSNAVRVCILDTGVERGHVLLEDSLAVHDAHSWDDEWGSDDHNGHGTEMAGVCLFGPLAELLMGDEEVALFHRLESVKILPRQGQNDPPDYGPITTGSMALAEAASPDTQRIFCMAISAPGDDLWRPTLWSAAIDQATSGAQDGYRRLVVLSAGNLREDVGKNYPHENHVSSIEDPAQSWNALTVGGYTNLAWIQEEGLEGYTPIAKQGTLSPTSRTSLCWGDEQWPYKPDVVFEGGNYASDDSGFITDVEDLQVLTTRASLDGDALLGTMRDTSAATAQAARMAAILQAEYPEYWPESIRGLIVHSAEWTPQMIDEFPHAERRSRLRVYGLGVPNLSRARRSASGFTTMVIQDELQPFVFGSSKSASKEMHIHDLPIPRDVLEELGDTAVRMRITLSYFIEPNPPRRGYVAQNKYASHGLRFSVRRPQETQEKMRKRLSRTFWDVDDQGKRIRPQPGSIIEDDRTWDLGPEVVSVRGSIHSDCWSGTAAQLASSNLVAVHPVTGWWRYRRDQEIVERKARYSLIVSISTDDTSVDLHAMVENEINTRIEATNIATEIESG</sequence>
<protein>
    <recommendedName>
        <fullName evidence="6">Peptidase S8/S53 domain-containing protein</fullName>
    </recommendedName>
</protein>
<accession>A0A5C6FQ63</accession>
<dbReference type="PANTHER" id="PTHR43806">
    <property type="entry name" value="PEPTIDASE S8"/>
    <property type="match status" value="1"/>
</dbReference>
<dbReference type="InterPro" id="IPR034074">
    <property type="entry name" value="Y4bN_pept_dom"/>
</dbReference>
<feature type="compositionally biased region" description="Polar residues" evidence="5">
    <location>
        <begin position="10"/>
        <end position="30"/>
    </location>
</feature>
<keyword evidence="2" id="KW-0645">Protease</keyword>
<comment type="caution">
    <text evidence="7">The sequence shown here is derived from an EMBL/GenBank/DDBJ whole genome shotgun (WGS) entry which is preliminary data.</text>
</comment>
<dbReference type="PANTHER" id="PTHR43806:SF11">
    <property type="entry name" value="CEREVISIN-RELATED"/>
    <property type="match status" value="1"/>
</dbReference>
<dbReference type="InterPro" id="IPR036852">
    <property type="entry name" value="Peptidase_S8/S53_dom_sf"/>
</dbReference>
<gene>
    <name evidence="7" type="ORF">V7x_00850</name>
</gene>
<dbReference type="Gene3D" id="3.40.50.200">
    <property type="entry name" value="Peptidase S8/S53 domain"/>
    <property type="match status" value="1"/>
</dbReference>
<reference evidence="7 8" key="1">
    <citation type="submission" date="2019-02" db="EMBL/GenBank/DDBJ databases">
        <title>Deep-cultivation of Planctomycetes and their phenomic and genomic characterization uncovers novel biology.</title>
        <authorList>
            <person name="Wiegand S."/>
            <person name="Jogler M."/>
            <person name="Boedeker C."/>
            <person name="Pinto D."/>
            <person name="Vollmers J."/>
            <person name="Rivas-Marin E."/>
            <person name="Kohn T."/>
            <person name="Peeters S.H."/>
            <person name="Heuer A."/>
            <person name="Rast P."/>
            <person name="Oberbeckmann S."/>
            <person name="Bunk B."/>
            <person name="Jeske O."/>
            <person name="Meyerdierks A."/>
            <person name="Storesund J.E."/>
            <person name="Kallscheuer N."/>
            <person name="Luecker S."/>
            <person name="Lage O.M."/>
            <person name="Pohl T."/>
            <person name="Merkel B.J."/>
            <person name="Hornburger P."/>
            <person name="Mueller R.-W."/>
            <person name="Bruemmer F."/>
            <person name="Labrenz M."/>
            <person name="Spormann A.M."/>
            <person name="Op Den Camp H."/>
            <person name="Overmann J."/>
            <person name="Amann R."/>
            <person name="Jetten M.S.M."/>
            <person name="Mascher T."/>
            <person name="Medema M.H."/>
            <person name="Devos D.P."/>
            <person name="Kaster A.-K."/>
            <person name="Ovreas L."/>
            <person name="Rohde M."/>
            <person name="Galperin M.Y."/>
            <person name="Jogler C."/>
        </authorList>
    </citation>
    <scope>NUCLEOTIDE SEQUENCE [LARGE SCALE GENOMIC DNA]</scope>
    <source>
        <strain evidence="7 8">V7</strain>
    </source>
</reference>
<evidence type="ECO:0000256" key="2">
    <source>
        <dbReference type="ARBA" id="ARBA00022670"/>
    </source>
</evidence>
<dbReference type="CDD" id="cd04847">
    <property type="entry name" value="Peptidases_S8_Subtilisin_like_2"/>
    <property type="match status" value="1"/>
</dbReference>
<feature type="domain" description="Peptidase S8/S53" evidence="6">
    <location>
        <begin position="273"/>
        <end position="589"/>
    </location>
</feature>
<dbReference type="RefSeq" id="WP_146410207.1">
    <property type="nucleotide sequence ID" value="NZ_SJPZ01000001.1"/>
</dbReference>
<dbReference type="Pfam" id="PF00082">
    <property type="entry name" value="Peptidase_S8"/>
    <property type="match status" value="1"/>
</dbReference>
<dbReference type="EMBL" id="SJPZ01000001">
    <property type="protein sequence ID" value="TWU64541.1"/>
    <property type="molecule type" value="Genomic_DNA"/>
</dbReference>
<evidence type="ECO:0000256" key="3">
    <source>
        <dbReference type="ARBA" id="ARBA00022801"/>
    </source>
</evidence>
<dbReference type="PRINTS" id="PR00723">
    <property type="entry name" value="SUBTILISIN"/>
</dbReference>
<evidence type="ECO:0000259" key="6">
    <source>
        <dbReference type="Pfam" id="PF00082"/>
    </source>
</evidence>